<dbReference type="AlphaFoldDB" id="A0A8W7P8E2"/>
<sequence>MMRSRSASIPAAPKPCGWNRPIEMQGSELFWGASCWQSDDTVWPPGIRSQSTQFRSTSVQAIDFQISYEHSVSLRIGSSMLPGKGRKPCWRHCCTSLRAAMSDCCRQLRNSSVGRLLKLLQNDSPSQPSSHGSSTATGEAKHICGHSTKFVVHSFAYVVEQRRRHRTDSAFRQQCCLAESIPIWLIRDTSFELAC</sequence>
<organism evidence="1">
    <name type="scientific">Anopheles coluzzii</name>
    <name type="common">African malaria mosquito</name>
    <dbReference type="NCBI Taxonomy" id="1518534"/>
    <lineage>
        <taxon>Eukaryota</taxon>
        <taxon>Metazoa</taxon>
        <taxon>Ecdysozoa</taxon>
        <taxon>Arthropoda</taxon>
        <taxon>Hexapoda</taxon>
        <taxon>Insecta</taxon>
        <taxon>Pterygota</taxon>
        <taxon>Neoptera</taxon>
        <taxon>Endopterygota</taxon>
        <taxon>Diptera</taxon>
        <taxon>Nematocera</taxon>
        <taxon>Culicoidea</taxon>
        <taxon>Culicidae</taxon>
        <taxon>Anophelinae</taxon>
        <taxon>Anopheles</taxon>
    </lineage>
</organism>
<proteinExistence type="predicted"/>
<protein>
    <submittedName>
        <fullName evidence="1">Uncharacterized protein</fullName>
    </submittedName>
</protein>
<name>A0A8W7P8E2_ANOCL</name>
<reference evidence="1" key="1">
    <citation type="submission" date="2022-08" db="UniProtKB">
        <authorList>
            <consortium name="EnsemblMetazoa"/>
        </authorList>
    </citation>
    <scope>IDENTIFICATION</scope>
</reference>
<dbReference type="Proteomes" id="UP000075882">
    <property type="component" value="Unassembled WGS sequence"/>
</dbReference>
<dbReference type="EnsemblMetazoa" id="ACOM027381-RA">
    <property type="protein sequence ID" value="ACOM027381-PA.1"/>
    <property type="gene ID" value="ACOM027381"/>
</dbReference>
<evidence type="ECO:0000313" key="1">
    <source>
        <dbReference type="EnsemblMetazoa" id="ACOM027381-PA.1"/>
    </source>
</evidence>
<accession>A0A8W7P8E2</accession>